<name>A0ABT1N858_9GAMM</name>
<accession>A0ABT1N858</accession>
<keyword evidence="3" id="KW-1185">Reference proteome</keyword>
<proteinExistence type="predicted"/>
<feature type="chain" id="PRO_5046585067" evidence="1">
    <location>
        <begin position="20"/>
        <end position="466"/>
    </location>
</feature>
<keyword evidence="1" id="KW-0732">Signal</keyword>
<dbReference type="EMBL" id="JANEYT010000096">
    <property type="protein sequence ID" value="MCQ1060913.1"/>
    <property type="molecule type" value="Genomic_DNA"/>
</dbReference>
<protein>
    <submittedName>
        <fullName evidence="2">Porin</fullName>
    </submittedName>
</protein>
<evidence type="ECO:0000313" key="3">
    <source>
        <dbReference type="Proteomes" id="UP001524460"/>
    </source>
</evidence>
<comment type="caution">
    <text evidence="2">The sequence shown here is derived from an EMBL/GenBank/DDBJ whole genome shotgun (WGS) entry which is preliminary data.</text>
</comment>
<reference evidence="2 3" key="1">
    <citation type="submission" date="2022-07" db="EMBL/GenBank/DDBJ databases">
        <title>Photobacterium pectinilyticum sp. nov., a marine bacterium isolated from surface seawater of Qingdao offshore.</title>
        <authorList>
            <person name="Wang X."/>
        </authorList>
    </citation>
    <scope>NUCLEOTIDE SEQUENCE [LARGE SCALE GENOMIC DNA]</scope>
    <source>
        <strain evidence="2 3">ZSDE20</strain>
    </source>
</reference>
<organism evidence="2 3">
    <name type="scientific">Photobacterium pectinilyticum</name>
    <dbReference type="NCBI Taxonomy" id="2906793"/>
    <lineage>
        <taxon>Bacteria</taxon>
        <taxon>Pseudomonadati</taxon>
        <taxon>Pseudomonadota</taxon>
        <taxon>Gammaproteobacteria</taxon>
        <taxon>Vibrionales</taxon>
        <taxon>Vibrionaceae</taxon>
        <taxon>Photobacterium</taxon>
    </lineage>
</organism>
<feature type="signal peptide" evidence="1">
    <location>
        <begin position="1"/>
        <end position="19"/>
    </location>
</feature>
<evidence type="ECO:0000256" key="1">
    <source>
        <dbReference type="SAM" id="SignalP"/>
    </source>
</evidence>
<gene>
    <name evidence="2" type="ORF">NHN17_22985</name>
</gene>
<dbReference type="RefSeq" id="WP_255045010.1">
    <property type="nucleotide sequence ID" value="NZ_JANEYT010000096.1"/>
</dbReference>
<dbReference type="Proteomes" id="UP001524460">
    <property type="component" value="Unassembled WGS sequence"/>
</dbReference>
<sequence length="466" mass="52024">MKKTIISALLVMTAAYANATPNVQGYYQSKELISYAVNKIQQNKAEYFLLDYALTLPASSEAQLASYNAALGYFQAHNSTVSEEAFSNIVNKVNASALHDQFVCRVDVNGTNLAYIASRGQACGANYDAEPRAISQKGTKVSFFRRWDFDPTSAHFDIQSYDINPQSGREVITQDYVLKYEGNWIGTSVRVIKDEVEMSSGLRETSYDVASYQYSGPRSGIISGGESLLFSDYPYYISEDESDLSLSDGVKAMTEANFLTVGFIDGPYDGRNLHTDSAHYEFQRDFVKAYQLESGDTAYFVSDPQRFAIGQSFTGPSDSWVWQDETDEASGGDWVAHAFNNSHNLVSLSPTYCMIEDIAEGRPVTEYHSKDGLWNPSIYSCGKPQSGTTAKVYTSFVNGNGDEVSFDSLRQSAKDMLSVRNQHPQGSEPLLTVDDVQQMLTSPRYQQIKKELSQRYQWSKPYDILK</sequence>
<evidence type="ECO:0000313" key="2">
    <source>
        <dbReference type="EMBL" id="MCQ1060913.1"/>
    </source>
</evidence>